<dbReference type="EMBL" id="AXCN02000136">
    <property type="status" value="NOT_ANNOTATED_CDS"/>
    <property type="molecule type" value="Genomic_DNA"/>
</dbReference>
<protein>
    <submittedName>
        <fullName evidence="1">Uncharacterized protein</fullName>
    </submittedName>
</protein>
<name>A0A182QIE6_9DIPT</name>
<reference evidence="2" key="1">
    <citation type="submission" date="2014-01" db="EMBL/GenBank/DDBJ databases">
        <title>The Genome Sequence of Anopheles farauti FAR1 (V2).</title>
        <authorList>
            <consortium name="The Broad Institute Genomics Platform"/>
            <person name="Neafsey D.E."/>
            <person name="Besansky N."/>
            <person name="Howell P."/>
            <person name="Walton C."/>
            <person name="Young S.K."/>
            <person name="Zeng Q."/>
            <person name="Gargeya S."/>
            <person name="Fitzgerald M."/>
            <person name="Haas B."/>
            <person name="Abouelleil A."/>
            <person name="Allen A.W."/>
            <person name="Alvarado L."/>
            <person name="Arachchi H.M."/>
            <person name="Berlin A.M."/>
            <person name="Chapman S.B."/>
            <person name="Gainer-Dewar J."/>
            <person name="Goldberg J."/>
            <person name="Griggs A."/>
            <person name="Gujja S."/>
            <person name="Hansen M."/>
            <person name="Howarth C."/>
            <person name="Imamovic A."/>
            <person name="Ireland A."/>
            <person name="Larimer J."/>
            <person name="McCowan C."/>
            <person name="Murphy C."/>
            <person name="Pearson M."/>
            <person name="Poon T.W."/>
            <person name="Priest M."/>
            <person name="Roberts A."/>
            <person name="Saif S."/>
            <person name="Shea T."/>
            <person name="Sisk P."/>
            <person name="Sykes S."/>
            <person name="Wortman J."/>
            <person name="Nusbaum C."/>
            <person name="Birren B."/>
        </authorList>
    </citation>
    <scope>NUCLEOTIDE SEQUENCE [LARGE SCALE GENOMIC DNA]</scope>
    <source>
        <strain evidence="2">FAR1</strain>
    </source>
</reference>
<dbReference type="InterPro" id="IPR043159">
    <property type="entry name" value="Lectin_gal-bd_sf"/>
</dbReference>
<dbReference type="Gene3D" id="2.60.120.740">
    <property type="match status" value="1"/>
</dbReference>
<organism evidence="1 2">
    <name type="scientific">Anopheles farauti</name>
    <dbReference type="NCBI Taxonomy" id="69004"/>
    <lineage>
        <taxon>Eukaryota</taxon>
        <taxon>Metazoa</taxon>
        <taxon>Ecdysozoa</taxon>
        <taxon>Arthropoda</taxon>
        <taxon>Hexapoda</taxon>
        <taxon>Insecta</taxon>
        <taxon>Pterygota</taxon>
        <taxon>Neoptera</taxon>
        <taxon>Endopterygota</taxon>
        <taxon>Diptera</taxon>
        <taxon>Nematocera</taxon>
        <taxon>Culicoidea</taxon>
        <taxon>Culicidae</taxon>
        <taxon>Anophelinae</taxon>
        <taxon>Anopheles</taxon>
    </lineage>
</organism>
<keyword evidence="2" id="KW-1185">Reference proteome</keyword>
<proteinExistence type="predicted"/>
<sequence length="162" mass="17242">MAVAEGFGLGCLRDDTAITDPEVGGRLPLLSGTLRTYQRAGCDRELVTLSCPRGTSISIEIAQYGRSDDANERNLCPATTEDALDINIPGTEIEIKAPESCTWPNALQLAGAYMIMCLRLMTSFAGNMVCVCVCAAPNRASRTQHMTKKPKNALGPASSNAC</sequence>
<dbReference type="STRING" id="69004.A0A182QIE6"/>
<dbReference type="Proteomes" id="UP000075886">
    <property type="component" value="Unassembled WGS sequence"/>
</dbReference>
<evidence type="ECO:0000313" key="2">
    <source>
        <dbReference type="Proteomes" id="UP000075886"/>
    </source>
</evidence>
<evidence type="ECO:0000313" key="1">
    <source>
        <dbReference type="EnsemblMetazoa" id="AFAF010795-PA"/>
    </source>
</evidence>
<reference evidence="1" key="2">
    <citation type="submission" date="2020-05" db="UniProtKB">
        <authorList>
            <consortium name="EnsemblMetazoa"/>
        </authorList>
    </citation>
    <scope>IDENTIFICATION</scope>
    <source>
        <strain evidence="1">FAR1</strain>
    </source>
</reference>
<dbReference type="EnsemblMetazoa" id="AFAF010795-RA">
    <property type="protein sequence ID" value="AFAF010795-PA"/>
    <property type="gene ID" value="AFAF010795"/>
</dbReference>
<dbReference type="VEuPathDB" id="VectorBase:AFAF010795"/>
<dbReference type="AlphaFoldDB" id="A0A182QIE6"/>
<accession>A0A182QIE6</accession>